<protein>
    <submittedName>
        <fullName evidence="2">Uncharacterized protein</fullName>
    </submittedName>
</protein>
<feature type="compositionally biased region" description="Polar residues" evidence="1">
    <location>
        <begin position="68"/>
        <end position="101"/>
    </location>
</feature>
<evidence type="ECO:0000256" key="1">
    <source>
        <dbReference type="SAM" id="MobiDB-lite"/>
    </source>
</evidence>
<feature type="region of interest" description="Disordered" evidence="1">
    <location>
        <begin position="374"/>
        <end position="419"/>
    </location>
</feature>
<dbReference type="EMBL" id="JABELV010000108">
    <property type="protein sequence ID" value="KAG7530794.1"/>
    <property type="molecule type" value="Genomic_DNA"/>
</dbReference>
<feature type="compositionally biased region" description="Polar residues" evidence="1">
    <location>
        <begin position="115"/>
        <end position="124"/>
    </location>
</feature>
<keyword evidence="3" id="KW-1185">Reference proteome</keyword>
<feature type="compositionally biased region" description="Low complexity" evidence="1">
    <location>
        <begin position="142"/>
        <end position="158"/>
    </location>
</feature>
<gene>
    <name evidence="2" type="ORF">FFLO_04773</name>
</gene>
<dbReference type="AlphaFoldDB" id="A0A8K0JK97"/>
<feature type="region of interest" description="Disordered" evidence="1">
    <location>
        <begin position="597"/>
        <end position="673"/>
    </location>
</feature>
<dbReference type="Proteomes" id="UP000812966">
    <property type="component" value="Unassembled WGS sequence"/>
</dbReference>
<feature type="compositionally biased region" description="Polar residues" evidence="1">
    <location>
        <begin position="628"/>
        <end position="640"/>
    </location>
</feature>
<organism evidence="2 3">
    <name type="scientific">Filobasidium floriforme</name>
    <dbReference type="NCBI Taxonomy" id="5210"/>
    <lineage>
        <taxon>Eukaryota</taxon>
        <taxon>Fungi</taxon>
        <taxon>Dikarya</taxon>
        <taxon>Basidiomycota</taxon>
        <taxon>Agaricomycotina</taxon>
        <taxon>Tremellomycetes</taxon>
        <taxon>Filobasidiales</taxon>
        <taxon>Filobasidiaceae</taxon>
        <taxon>Filobasidium</taxon>
    </lineage>
</organism>
<feature type="region of interest" description="Disordered" evidence="1">
    <location>
        <begin position="278"/>
        <end position="353"/>
    </location>
</feature>
<feature type="region of interest" description="Disordered" evidence="1">
    <location>
        <begin position="477"/>
        <end position="506"/>
    </location>
</feature>
<proteinExistence type="predicted"/>
<accession>A0A8K0JK97</accession>
<reference evidence="2" key="1">
    <citation type="submission" date="2020-04" db="EMBL/GenBank/DDBJ databases">
        <title>Analysis of mating type loci in Filobasidium floriforme.</title>
        <authorList>
            <person name="Nowrousian M."/>
        </authorList>
    </citation>
    <scope>NUCLEOTIDE SEQUENCE</scope>
    <source>
        <strain evidence="2">CBS 6242</strain>
    </source>
</reference>
<feature type="compositionally biased region" description="Acidic residues" evidence="1">
    <location>
        <begin position="27"/>
        <end position="37"/>
    </location>
</feature>
<comment type="caution">
    <text evidence="2">The sequence shown here is derived from an EMBL/GenBank/DDBJ whole genome shotgun (WGS) entry which is preliminary data.</text>
</comment>
<evidence type="ECO:0000313" key="3">
    <source>
        <dbReference type="Proteomes" id="UP000812966"/>
    </source>
</evidence>
<evidence type="ECO:0000313" key="2">
    <source>
        <dbReference type="EMBL" id="KAG7530794.1"/>
    </source>
</evidence>
<sequence>MSVAADPEADLNKGWKRGPGNFAFADSDSDDDDDNETGDGNLDLSTREDPAKPPPPVKASKRRKLDTKTGTKASNGTNTGNASKLNNNTSNGNPRGWQSNLPFVPLTRPQAVSLPKSTTNSNSVPFDLGRTDLDNSGVAGPSSSSSLNSNSTWNSNPNGMQKKGKMKVLGPNHNTTGTRKTSIQQKISSFATPIPHAPTLPMNDPKNKNSITSKTFDSGDKGKTTATAAMHDAGGMDSGAEKVGRKKVTDTDGGIKFGTLPNLKTDAAKKFPIVMGFERQKTLPTRQPASAPIESRQRQTGSSAILSAGKEGRQQARSGSEGEVVYVGHTGRRNGTAASGPETAGIERPSGSQKLQRYKLDMAGVQDQTAGIVQGESQGPASGDEYSEDQPSPSLETMEDDGNSAPSALNMDDRRENYLDEARGCSTAFGDNQESHNDIYETRRIIGKRMPIIPRHQNNPPSDLFPVHDLGAEAFYDPQPNLRNPLPSRSAYKSPHHSTPKPTAYPATPLRTIEQHRQLLQEVPSARTAVPDHLIARRAFEAARVKNGSEEETEMGTSYVGDDELASIDETWTTLPSRRSNSLSKSSVPIKTAAKFSLPGGLFGKKNRQPNPTLFSGPANPHPRSNVYKRSSNLPGTTSTQPPPRKITMFHPSPRPDAFQEMPSSPSPSRLATVRPVHTQYVASTIGPETSLEELPLTTQITSVLLQPTYLNPLEPVRLRVDLDSMKTGYADVRRRIAESHRAYAPQPELPNATEGYIATL</sequence>
<feature type="region of interest" description="Disordered" evidence="1">
    <location>
        <begin position="1"/>
        <end position="180"/>
    </location>
</feature>
<name>A0A8K0JK97_9TREE</name>